<reference evidence="1" key="1">
    <citation type="submission" date="2022-07" db="EMBL/GenBank/DDBJ databases">
        <title>Genome Sequence of Lecanicillium saksenae.</title>
        <authorList>
            <person name="Buettner E."/>
        </authorList>
    </citation>
    <scope>NUCLEOTIDE SEQUENCE</scope>
    <source>
        <strain evidence="1">VT-O1</strain>
    </source>
</reference>
<keyword evidence="2" id="KW-1185">Reference proteome</keyword>
<sequence length="500" mass="55609">MALLNCPAEILQQITACIGSNNYYGRDRPDWAAISSLCLTCKTLDRIARPLLYASVTTDRFLQEKSGTVLVRTLCSNPTLAGYVADLRVGGYWKVGQTESSVAVGEGNGLMLPPKDADVFNRCLREYQVEKFTCYISRDKYDEDDWGNGTDNDEDDDIADRGQGNHSIINGDSEEDMGEAYSNDDDDHNPEVKNPQIFQLDLFRASYTDCSRSRNWEDNALGALSAIAILKSTNVRHVSLKTNHWCLPPVVKPITPLGKLEEIEWEFMDDECGFVLDKGAAWLIAAAPALRKLSLTQCEGITASTPHPTLTEIEITHSSLNPESFEKLFASFPGLERFTYEQFFIGDGPSFSSPRQLLEIAFQSHKDTLRCINMDFSNCEDDFYEDSSDDPSSITALKAFSTLTELRIACPHQHKTDDAQDYVSFVASFLPQTLEVLNMSLGCYAFDGASVLAGIVKAGCTKLKKVKVYTGLSSDRENEAVFKEIFSSNGIEFSLHAEEY</sequence>
<comment type="caution">
    <text evidence="1">The sequence shown here is derived from an EMBL/GenBank/DDBJ whole genome shotgun (WGS) entry which is preliminary data.</text>
</comment>
<gene>
    <name evidence="1" type="ORF">NLG97_g5336</name>
</gene>
<name>A0ACC1QU30_9HYPO</name>
<dbReference type="Proteomes" id="UP001148737">
    <property type="component" value="Unassembled WGS sequence"/>
</dbReference>
<dbReference type="EMBL" id="JANAKD010000591">
    <property type="protein sequence ID" value="KAJ3492519.1"/>
    <property type="molecule type" value="Genomic_DNA"/>
</dbReference>
<evidence type="ECO:0000313" key="1">
    <source>
        <dbReference type="EMBL" id="KAJ3492519.1"/>
    </source>
</evidence>
<accession>A0ACC1QU30</accession>
<protein>
    <submittedName>
        <fullName evidence="1">Uncharacterized protein</fullName>
    </submittedName>
</protein>
<evidence type="ECO:0000313" key="2">
    <source>
        <dbReference type="Proteomes" id="UP001148737"/>
    </source>
</evidence>
<proteinExistence type="predicted"/>
<organism evidence="1 2">
    <name type="scientific">Lecanicillium saksenae</name>
    <dbReference type="NCBI Taxonomy" id="468837"/>
    <lineage>
        <taxon>Eukaryota</taxon>
        <taxon>Fungi</taxon>
        <taxon>Dikarya</taxon>
        <taxon>Ascomycota</taxon>
        <taxon>Pezizomycotina</taxon>
        <taxon>Sordariomycetes</taxon>
        <taxon>Hypocreomycetidae</taxon>
        <taxon>Hypocreales</taxon>
        <taxon>Cordycipitaceae</taxon>
        <taxon>Lecanicillium</taxon>
    </lineage>
</organism>